<feature type="transmembrane region" description="Helical" evidence="2">
    <location>
        <begin position="137"/>
        <end position="155"/>
    </location>
</feature>
<keyword evidence="1" id="KW-0378">Hydrolase</keyword>
<protein>
    <submittedName>
        <fullName evidence="4">Serine/threonine-protein phosphatase</fullName>
    </submittedName>
</protein>
<accession>A0A9J7BQN2</accession>
<dbReference type="Gene3D" id="3.60.40.10">
    <property type="entry name" value="PPM-type phosphatase domain"/>
    <property type="match status" value="1"/>
</dbReference>
<evidence type="ECO:0000256" key="2">
    <source>
        <dbReference type="SAM" id="Phobius"/>
    </source>
</evidence>
<dbReference type="InterPro" id="IPR001932">
    <property type="entry name" value="PPM-type_phosphatase-like_dom"/>
</dbReference>
<dbReference type="PANTHER" id="PTHR43156:SF2">
    <property type="entry name" value="STAGE II SPORULATION PROTEIN E"/>
    <property type="match status" value="1"/>
</dbReference>
<dbReference type="PANTHER" id="PTHR43156">
    <property type="entry name" value="STAGE II SPORULATION PROTEIN E-RELATED"/>
    <property type="match status" value="1"/>
</dbReference>
<evidence type="ECO:0000259" key="3">
    <source>
        <dbReference type="SMART" id="SM00331"/>
    </source>
</evidence>
<dbReference type="AlphaFoldDB" id="A0A9J7BQN2"/>
<feature type="transmembrane region" description="Helical" evidence="2">
    <location>
        <begin position="79"/>
        <end position="101"/>
    </location>
</feature>
<dbReference type="Proteomes" id="UP001059380">
    <property type="component" value="Chromosome"/>
</dbReference>
<feature type="transmembrane region" description="Helical" evidence="2">
    <location>
        <begin position="50"/>
        <end position="67"/>
    </location>
</feature>
<name>A0A9J7BQN2_9BACT</name>
<evidence type="ECO:0000313" key="4">
    <source>
        <dbReference type="EMBL" id="UWZ84050.1"/>
    </source>
</evidence>
<feature type="transmembrane region" description="Helical" evidence="2">
    <location>
        <begin position="191"/>
        <end position="208"/>
    </location>
</feature>
<keyword evidence="2" id="KW-0472">Membrane</keyword>
<keyword evidence="2" id="KW-1133">Transmembrane helix</keyword>
<feature type="transmembrane region" description="Helical" evidence="2">
    <location>
        <begin position="23"/>
        <end position="43"/>
    </location>
</feature>
<evidence type="ECO:0000313" key="5">
    <source>
        <dbReference type="Proteomes" id="UP001059380"/>
    </source>
</evidence>
<sequence length="464" mass="50564">MLLVEPQLTAGEVLRAFRHDEPFLILGAAFTTVSVIALGVCVIRRRFDALLVWLAVFASLYGIRLWMTSRILQMTIPPGAVYGRLIGVVNYLVPIPAFMFFRAAGFLGRFGRAVTLALLPVFALLVIATAVGDDRYIYQQVNSAVVIALILLMFVTLFQRKADRDFAVVRFGLMTFGVLAVLQNVAETFQLEAYGFAVLLACLGYVAVRKTAKRDEELTEIQRELDLARRMQLSLLPAGFPESMAFRVAARYEPMSSVAGDLYEFLVADGWRAGLLIADVSGHGVPAALIASMVKMAALSQREHAEHPGRVLTGMNRALIGSTQGQYVTAAYAHLDAERGEIRYAAAGHPAMLLLRDGEVSEVAENGLVLAAAEGIEYSEKAVTLRPGDRVVLYTDGIVEARDRAGKMFGDAALMEAVRESAGKSAEEVVAEVVERVLAWGASQEDDLTILVCDCVEAGKRDRE</sequence>
<reference evidence="4" key="1">
    <citation type="submission" date="2021-04" db="EMBL/GenBank/DDBJ databases">
        <title>Phylogenetic analysis of Acidobacteriaceae.</title>
        <authorList>
            <person name="Qiu L."/>
            <person name="Zhang Q."/>
        </authorList>
    </citation>
    <scope>NUCLEOTIDE SEQUENCE</scope>
    <source>
        <strain evidence="4">DSM 25168</strain>
    </source>
</reference>
<organism evidence="4 5">
    <name type="scientific">Occallatibacter riparius</name>
    <dbReference type="NCBI Taxonomy" id="1002689"/>
    <lineage>
        <taxon>Bacteria</taxon>
        <taxon>Pseudomonadati</taxon>
        <taxon>Acidobacteriota</taxon>
        <taxon>Terriglobia</taxon>
        <taxon>Terriglobales</taxon>
        <taxon>Acidobacteriaceae</taxon>
        <taxon>Occallatibacter</taxon>
    </lineage>
</organism>
<dbReference type="Pfam" id="PF07228">
    <property type="entry name" value="SpoIIE"/>
    <property type="match status" value="1"/>
</dbReference>
<gene>
    <name evidence="4" type="ORF">MOP44_26265</name>
</gene>
<keyword evidence="5" id="KW-1185">Reference proteome</keyword>
<dbReference type="GO" id="GO:0016791">
    <property type="term" value="F:phosphatase activity"/>
    <property type="evidence" value="ECO:0007669"/>
    <property type="project" value="TreeGrafter"/>
</dbReference>
<dbReference type="EMBL" id="CP093313">
    <property type="protein sequence ID" value="UWZ84050.1"/>
    <property type="molecule type" value="Genomic_DNA"/>
</dbReference>
<feature type="transmembrane region" description="Helical" evidence="2">
    <location>
        <begin position="167"/>
        <end position="185"/>
    </location>
</feature>
<dbReference type="RefSeq" id="WP_260793554.1">
    <property type="nucleotide sequence ID" value="NZ_CP093313.1"/>
</dbReference>
<feature type="transmembrane region" description="Helical" evidence="2">
    <location>
        <begin position="113"/>
        <end position="131"/>
    </location>
</feature>
<dbReference type="KEGG" id="orp:MOP44_26265"/>
<evidence type="ECO:0000256" key="1">
    <source>
        <dbReference type="ARBA" id="ARBA00022801"/>
    </source>
</evidence>
<proteinExistence type="predicted"/>
<feature type="domain" description="PPM-type phosphatase" evidence="3">
    <location>
        <begin position="243"/>
        <end position="455"/>
    </location>
</feature>
<dbReference type="InterPro" id="IPR052016">
    <property type="entry name" value="Bact_Sigma-Reg"/>
</dbReference>
<dbReference type="SUPFAM" id="SSF81606">
    <property type="entry name" value="PP2C-like"/>
    <property type="match status" value="1"/>
</dbReference>
<dbReference type="InterPro" id="IPR036457">
    <property type="entry name" value="PPM-type-like_dom_sf"/>
</dbReference>
<dbReference type="SMART" id="SM00331">
    <property type="entry name" value="PP2C_SIG"/>
    <property type="match status" value="1"/>
</dbReference>
<keyword evidence="2" id="KW-0812">Transmembrane</keyword>